<name>A0A6L6PS55_9BURK</name>
<sequence>MSSVNSNPNNGLTINIFSPPQTELHISTTGNGLSIDLDTNDEDIDDGGKTGAPGNGADNLSTSTLLKALGLLGGSGDNLPAASDAAKGIRDFQKQNGINLLSSEQVKQMADTGYCTLPGGKTIQVPPDVQAAAQKMMANNGELFKKLETAIRPEHDGLLSAKDYDAALKDGSIGKPGTADLPKDLGLDPRAFLKFVMDGTISSNRPTEYNAAKTIQGFQQDNHLKLLSADQVKQMADTGYCTMPNGKTIQVPPNVQAAAQKMMDNNGELFKKLETAIRREPDGLLSAADVNRLIKDGGLDASPAHGHHHHHKASSDPSLSLSLPLDTGANLPSAADAAKSIQSFQQDNKIDLMSVKQLQQMADTGYCTLPNGKTIQVPPEVQAAAQKMMDNNAELFKKIETAIRPEHDGLLSAKDYDAALKDGTIGKPGTADLPKATQITINLDNNGGGKTGNTGSTGTTGNTGSTGGTGANLPSAADAAKSIQSFQQDNKIGLMSVKQLQQMAETGYCTLPNGKTIQVPPDVQAAAQKMMDNNAELFKKIETAIRPEHDGLLSAKDYDAALKDGTIGKPGTADLPKAAAAA</sequence>
<dbReference type="OrthoDB" id="8719527at2"/>
<evidence type="ECO:0000313" key="3">
    <source>
        <dbReference type="Proteomes" id="UP000475582"/>
    </source>
</evidence>
<protein>
    <submittedName>
        <fullName evidence="2">Uncharacterized protein</fullName>
    </submittedName>
</protein>
<keyword evidence="3" id="KW-1185">Reference proteome</keyword>
<feature type="compositionally biased region" description="Low complexity" evidence="1">
    <location>
        <begin position="453"/>
        <end position="463"/>
    </location>
</feature>
<feature type="region of interest" description="Disordered" evidence="1">
    <location>
        <begin position="298"/>
        <end position="321"/>
    </location>
</feature>
<dbReference type="AlphaFoldDB" id="A0A6L6PS55"/>
<dbReference type="RefSeq" id="WP_155467155.1">
    <property type="nucleotide sequence ID" value="NZ_WNKY01000047.1"/>
</dbReference>
<organism evidence="2 3">
    <name type="scientific">Duganella radicis</name>
    <dbReference type="NCBI Taxonomy" id="551988"/>
    <lineage>
        <taxon>Bacteria</taxon>
        <taxon>Pseudomonadati</taxon>
        <taxon>Pseudomonadota</taxon>
        <taxon>Betaproteobacteria</taxon>
        <taxon>Burkholderiales</taxon>
        <taxon>Oxalobacteraceae</taxon>
        <taxon>Telluria group</taxon>
        <taxon>Duganella</taxon>
    </lineage>
</organism>
<evidence type="ECO:0000313" key="2">
    <source>
        <dbReference type="EMBL" id="MTV41065.1"/>
    </source>
</evidence>
<gene>
    <name evidence="2" type="ORF">GM676_26240</name>
</gene>
<feature type="region of interest" description="Disordered" evidence="1">
    <location>
        <begin position="442"/>
        <end position="467"/>
    </location>
</feature>
<feature type="region of interest" description="Disordered" evidence="1">
    <location>
        <begin position="37"/>
        <end position="58"/>
    </location>
</feature>
<dbReference type="Proteomes" id="UP000475582">
    <property type="component" value="Unassembled WGS sequence"/>
</dbReference>
<reference evidence="2 3" key="1">
    <citation type="submission" date="2019-11" db="EMBL/GenBank/DDBJ databases">
        <title>Type strains purchased from KCTC, JCM and DSMZ.</title>
        <authorList>
            <person name="Lu H."/>
        </authorList>
    </citation>
    <scope>NUCLEOTIDE SEQUENCE [LARGE SCALE GENOMIC DNA]</scope>
    <source>
        <strain evidence="2 3">KCTC 22382</strain>
    </source>
</reference>
<accession>A0A6L6PS55</accession>
<dbReference type="EMBL" id="WNKY01000047">
    <property type="protein sequence ID" value="MTV41065.1"/>
    <property type="molecule type" value="Genomic_DNA"/>
</dbReference>
<proteinExistence type="predicted"/>
<comment type="caution">
    <text evidence="2">The sequence shown here is derived from an EMBL/GenBank/DDBJ whole genome shotgun (WGS) entry which is preliminary data.</text>
</comment>
<evidence type="ECO:0000256" key="1">
    <source>
        <dbReference type="SAM" id="MobiDB-lite"/>
    </source>
</evidence>